<sequence length="144" mass="16657">MLNLFNYIVPQFHLSQAGLCNEFLFRSCGFPVDLIISAINLYFVHVYLFSQDFLLPEVRDRQFLLGFHRKARKTGMDVDNYNSLKNRLHALESDLRRLRDPLALNLPPQRLAKIIAEDAAQSPLKSSTFSVLQDQLKSLLKIKH</sequence>
<reference evidence="1" key="3">
    <citation type="submission" date="2019-06" db="EMBL/GenBank/DDBJ databases">
        <authorList>
            <person name="Poynton C."/>
            <person name="Hasenbein S."/>
            <person name="Benoit J.B."/>
            <person name="Sepulveda M.S."/>
            <person name="Poelchau M.F."/>
            <person name="Murali S.C."/>
            <person name="Chen S."/>
            <person name="Glastad K.M."/>
            <person name="Werren J.H."/>
            <person name="Vineis J.H."/>
            <person name="Bowen J.L."/>
            <person name="Friedrich M."/>
            <person name="Jones J."/>
            <person name="Robertson H.M."/>
            <person name="Feyereisen R."/>
            <person name="Mechler-Hickson A."/>
            <person name="Mathers N."/>
            <person name="Lee C.E."/>
            <person name="Colbourne J.K."/>
            <person name="Biales A."/>
            <person name="Johnston J.S."/>
            <person name="Wellborn G.A."/>
            <person name="Rosendale A.J."/>
            <person name="Cridge A.G."/>
            <person name="Munoz-Torres M.C."/>
            <person name="Bain P.A."/>
            <person name="Manny A.R."/>
            <person name="Major K.M."/>
            <person name="Lambert F.N."/>
            <person name="Vulpe C.D."/>
            <person name="Tuck P."/>
            <person name="Blalock B.J."/>
            <person name="Lin Y.-Y."/>
            <person name="Smith M.E."/>
            <person name="Ochoa-Acuna H."/>
            <person name="Chen M.-J.M."/>
            <person name="Childers C.P."/>
            <person name="Qu J."/>
            <person name="Dugan S."/>
            <person name="Lee S.L."/>
            <person name="Chao H."/>
            <person name="Dinh H."/>
            <person name="Han Y."/>
            <person name="Doddapaneni H."/>
            <person name="Worley K.C."/>
            <person name="Muzny D.M."/>
            <person name="Gibbs R.A."/>
            <person name="Richards S."/>
        </authorList>
    </citation>
    <scope>NUCLEOTIDE SEQUENCE</scope>
    <source>
        <strain evidence="1">HAZT.00-mixed</strain>
        <tissue evidence="1">Whole organism</tissue>
    </source>
</reference>
<proteinExistence type="predicted"/>
<dbReference type="EMBL" id="JQDR03009217">
    <property type="protein sequence ID" value="KAA0195984.1"/>
    <property type="molecule type" value="Genomic_DNA"/>
</dbReference>
<comment type="caution">
    <text evidence="1">The sequence shown here is derived from an EMBL/GenBank/DDBJ whole genome shotgun (WGS) entry which is preliminary data.</text>
</comment>
<evidence type="ECO:0000313" key="1">
    <source>
        <dbReference type="EMBL" id="KAA0195984.1"/>
    </source>
</evidence>
<organism evidence="1">
    <name type="scientific">Hyalella azteca</name>
    <name type="common">Amphipod</name>
    <dbReference type="NCBI Taxonomy" id="294128"/>
    <lineage>
        <taxon>Eukaryota</taxon>
        <taxon>Metazoa</taxon>
        <taxon>Ecdysozoa</taxon>
        <taxon>Arthropoda</taxon>
        <taxon>Crustacea</taxon>
        <taxon>Multicrustacea</taxon>
        <taxon>Malacostraca</taxon>
        <taxon>Eumalacostraca</taxon>
        <taxon>Peracarida</taxon>
        <taxon>Amphipoda</taxon>
        <taxon>Senticaudata</taxon>
        <taxon>Talitrida</taxon>
        <taxon>Talitroidea</taxon>
        <taxon>Hyalellidae</taxon>
        <taxon>Hyalella</taxon>
    </lineage>
</organism>
<dbReference type="AlphaFoldDB" id="A0A6A0H377"/>
<dbReference type="OrthoDB" id="278338at2759"/>
<accession>A0A6A0H377</accession>
<name>A0A6A0H377_HYAAZ</name>
<dbReference type="Proteomes" id="UP000711488">
    <property type="component" value="Unassembled WGS sequence"/>
</dbReference>
<reference evidence="1" key="1">
    <citation type="submission" date="2014-08" db="EMBL/GenBank/DDBJ databases">
        <authorList>
            <person name="Murali S."/>
            <person name="Richards S."/>
            <person name="Bandaranaike D."/>
            <person name="Bellair M."/>
            <person name="Blankenburg K."/>
            <person name="Chao H."/>
            <person name="Dinh H."/>
            <person name="Doddapaneni H."/>
            <person name="Dugan-Rocha S."/>
            <person name="Elkadiri S."/>
            <person name="Gnanaolivu R."/>
            <person name="Hughes D."/>
            <person name="Lee S."/>
            <person name="Li M."/>
            <person name="Ming W."/>
            <person name="Munidasa M."/>
            <person name="Muniz J."/>
            <person name="Nguyen L."/>
            <person name="Osuji N."/>
            <person name="Pu L.-L."/>
            <person name="Puazo M."/>
            <person name="Skinner E."/>
            <person name="Qu C."/>
            <person name="Quiroz J."/>
            <person name="Raj R."/>
            <person name="Weissenberger G."/>
            <person name="Xin Y."/>
            <person name="Zou X."/>
            <person name="Han Y."/>
            <person name="Worley K."/>
            <person name="Muzny D."/>
            <person name="Gibbs R."/>
        </authorList>
    </citation>
    <scope>NUCLEOTIDE SEQUENCE</scope>
    <source>
        <strain evidence="1">HAZT.00-mixed</strain>
        <tissue evidence="1">Whole organism</tissue>
    </source>
</reference>
<protein>
    <submittedName>
        <fullName evidence="1">Uncharacterized protein</fullName>
    </submittedName>
</protein>
<reference evidence="1" key="2">
    <citation type="journal article" date="2018" name="Environ. Sci. Technol.">
        <title>The Toxicogenome of Hyalella azteca: A Model for Sediment Ecotoxicology and Evolutionary Toxicology.</title>
        <authorList>
            <person name="Poynton H.C."/>
            <person name="Hasenbein S."/>
            <person name="Benoit J.B."/>
            <person name="Sepulveda M.S."/>
            <person name="Poelchau M.F."/>
            <person name="Hughes D.S.T."/>
            <person name="Murali S.C."/>
            <person name="Chen S."/>
            <person name="Glastad K.M."/>
            <person name="Goodisman M.A.D."/>
            <person name="Werren J.H."/>
            <person name="Vineis J.H."/>
            <person name="Bowen J.L."/>
            <person name="Friedrich M."/>
            <person name="Jones J."/>
            <person name="Robertson H.M."/>
            <person name="Feyereisen R."/>
            <person name="Mechler-Hickson A."/>
            <person name="Mathers N."/>
            <person name="Lee C.E."/>
            <person name="Colbourne J.K."/>
            <person name="Biales A."/>
            <person name="Johnston J.S."/>
            <person name="Wellborn G.A."/>
            <person name="Rosendale A.J."/>
            <person name="Cridge A.G."/>
            <person name="Munoz-Torres M.C."/>
            <person name="Bain P.A."/>
            <person name="Manny A.R."/>
            <person name="Major K.M."/>
            <person name="Lambert F.N."/>
            <person name="Vulpe C.D."/>
            <person name="Tuck P."/>
            <person name="Blalock B.J."/>
            <person name="Lin Y.Y."/>
            <person name="Smith M.E."/>
            <person name="Ochoa-Acuna H."/>
            <person name="Chen M.M."/>
            <person name="Childers C.P."/>
            <person name="Qu J."/>
            <person name="Dugan S."/>
            <person name="Lee S.L."/>
            <person name="Chao H."/>
            <person name="Dinh H."/>
            <person name="Han Y."/>
            <person name="Doddapaneni H."/>
            <person name="Worley K.C."/>
            <person name="Muzny D.M."/>
            <person name="Gibbs R.A."/>
            <person name="Richards S."/>
        </authorList>
    </citation>
    <scope>NUCLEOTIDE SEQUENCE</scope>
    <source>
        <strain evidence="1">HAZT.00-mixed</strain>
        <tissue evidence="1">Whole organism</tissue>
    </source>
</reference>
<gene>
    <name evidence="1" type="ORF">HAZT_HAZT004152</name>
</gene>